<sequence length="72" mass="7477">MGNTNDNSGTDPLYSKVMAESGNMVSGGAALLVRSKAVDGPSKLIEIAVKAALDASNAAVHQKHRKKLRVVS</sequence>
<gene>
    <name evidence="1" type="ORF">B8X00_13550</name>
</gene>
<organism evidence="1 2">
    <name type="scientific">Acetobacter fabarum</name>
    <dbReference type="NCBI Taxonomy" id="483199"/>
    <lineage>
        <taxon>Bacteria</taxon>
        <taxon>Pseudomonadati</taxon>
        <taxon>Pseudomonadota</taxon>
        <taxon>Alphaproteobacteria</taxon>
        <taxon>Acetobacterales</taxon>
        <taxon>Acetobacteraceae</taxon>
        <taxon>Acetobacter</taxon>
    </lineage>
</organism>
<comment type="caution">
    <text evidence="1">The sequence shown here is derived from an EMBL/GenBank/DDBJ whole genome shotgun (WGS) entry which is preliminary data.</text>
</comment>
<name>A0A269XPN6_9PROT</name>
<dbReference type="EMBL" id="NCXK01000056">
    <property type="protein sequence ID" value="PAK75317.1"/>
    <property type="molecule type" value="Genomic_DNA"/>
</dbReference>
<evidence type="ECO:0000313" key="2">
    <source>
        <dbReference type="Proteomes" id="UP000216151"/>
    </source>
</evidence>
<protein>
    <submittedName>
        <fullName evidence="1">Uncharacterized protein</fullName>
    </submittedName>
</protein>
<evidence type="ECO:0000313" key="1">
    <source>
        <dbReference type="EMBL" id="PAK75317.1"/>
    </source>
</evidence>
<accession>A0A269XPN6</accession>
<dbReference type="AlphaFoldDB" id="A0A269XPN6"/>
<reference evidence="1 2" key="1">
    <citation type="submission" date="2017-04" db="EMBL/GenBank/DDBJ databases">
        <title>Kefir bacterial isolates.</title>
        <authorList>
            <person name="Kim Y."/>
            <person name="Blasche S."/>
            <person name="Patil K.R."/>
        </authorList>
    </citation>
    <scope>NUCLEOTIDE SEQUENCE [LARGE SCALE GENOMIC DNA]</scope>
    <source>
        <strain evidence="1 2">KR</strain>
    </source>
</reference>
<dbReference type="Proteomes" id="UP000216151">
    <property type="component" value="Unassembled WGS sequence"/>
</dbReference>
<keyword evidence="2" id="KW-1185">Reference proteome</keyword>
<proteinExistence type="predicted"/>